<dbReference type="InterPro" id="IPR036458">
    <property type="entry name" value="Na:dicarbo_symporter_sf"/>
</dbReference>
<dbReference type="PANTHER" id="PTHR11958">
    <property type="entry name" value="SODIUM/DICARBOXYLATE SYMPORTER-RELATED"/>
    <property type="match status" value="1"/>
</dbReference>
<keyword evidence="7" id="KW-0325">Glycoprotein</keyword>
<organism evidence="10 11">
    <name type="scientific">Elysia chlorotica</name>
    <name type="common">Eastern emerald elysia</name>
    <name type="synonym">Sea slug</name>
    <dbReference type="NCBI Taxonomy" id="188477"/>
    <lineage>
        <taxon>Eukaryota</taxon>
        <taxon>Metazoa</taxon>
        <taxon>Spiralia</taxon>
        <taxon>Lophotrochozoa</taxon>
        <taxon>Mollusca</taxon>
        <taxon>Gastropoda</taxon>
        <taxon>Heterobranchia</taxon>
        <taxon>Euthyneura</taxon>
        <taxon>Panpulmonata</taxon>
        <taxon>Sacoglossa</taxon>
        <taxon>Placobranchoidea</taxon>
        <taxon>Plakobranchidae</taxon>
        <taxon>Elysia</taxon>
    </lineage>
</organism>
<dbReference type="GO" id="GO:0015175">
    <property type="term" value="F:neutral L-amino acid transmembrane transporter activity"/>
    <property type="evidence" value="ECO:0007669"/>
    <property type="project" value="TreeGrafter"/>
</dbReference>
<evidence type="ECO:0000313" key="10">
    <source>
        <dbReference type="EMBL" id="RUS77794.1"/>
    </source>
</evidence>
<gene>
    <name evidence="10" type="ORF">EGW08_014458</name>
</gene>
<evidence type="ECO:0000313" key="11">
    <source>
        <dbReference type="Proteomes" id="UP000271974"/>
    </source>
</evidence>
<sequence>MRERTAHYGTLREVDDEESAEIGHSGKSDSNSANSKLKDQGHATRTATTSPKSPAAESASCAKRLARHARNNLLLVALASALVLGVVLGVAVRLLAPPLNAAQQEYLEFPGEILMNMLKLLILPLIVSSLISGMTTLDSGASGAHSRRELVQEDGINMLGLVVFSLAVGVGINHIGEPARPLRDLVQALMDVTMFLVNAVIWYSPVGILFLVAGQVAGLADAGESVRQLGMYMLTVLVGLALHGLVVLPLIYFTLVRKNPYRFMGGVLEALVTALGTSSSSATLPVTMRNLQENNGIDPRVISFVIPVGATVNMDGTALYEAVATIFIGQVNGLDLNLGKIITICITATAASIGAAGVPQAGLVTMVIVLDSVGFPTSGIAMVLAVDWMLDRVRTVVNVLGDAYGAGIVNHYSRDEAGGLSSDNQMPLLPGESPATETVVVTEGKPRTNGLHVSSSAGLGSPEQQTSFYQR</sequence>
<keyword evidence="3 8" id="KW-0812">Transmembrane</keyword>
<dbReference type="STRING" id="188477.A0A3S1BY05"/>
<evidence type="ECO:0000256" key="2">
    <source>
        <dbReference type="ARBA" id="ARBA00022448"/>
    </source>
</evidence>
<reference evidence="10 11" key="1">
    <citation type="submission" date="2019-01" db="EMBL/GenBank/DDBJ databases">
        <title>A draft genome assembly of the solar-powered sea slug Elysia chlorotica.</title>
        <authorList>
            <person name="Cai H."/>
            <person name="Li Q."/>
            <person name="Fang X."/>
            <person name="Li J."/>
            <person name="Curtis N.E."/>
            <person name="Altenburger A."/>
            <person name="Shibata T."/>
            <person name="Feng M."/>
            <person name="Maeda T."/>
            <person name="Schwartz J.A."/>
            <person name="Shigenobu S."/>
            <person name="Lundholm N."/>
            <person name="Nishiyama T."/>
            <person name="Yang H."/>
            <person name="Hasebe M."/>
            <person name="Li S."/>
            <person name="Pierce S.K."/>
            <person name="Wang J."/>
        </authorList>
    </citation>
    <scope>NUCLEOTIDE SEQUENCE [LARGE SCALE GENOMIC DNA]</scope>
    <source>
        <strain evidence="10">EC2010</strain>
        <tissue evidence="10">Whole organism of an adult</tissue>
    </source>
</reference>
<feature type="compositionally biased region" description="Polar residues" evidence="9">
    <location>
        <begin position="451"/>
        <end position="471"/>
    </location>
</feature>
<dbReference type="Pfam" id="PF00375">
    <property type="entry name" value="SDF"/>
    <property type="match status" value="2"/>
</dbReference>
<comment type="caution">
    <text evidence="10">The sequence shown here is derived from an EMBL/GenBank/DDBJ whole genome shotgun (WGS) entry which is preliminary data.</text>
</comment>
<keyword evidence="2 8" id="KW-0813">Transport</keyword>
<dbReference type="PANTHER" id="PTHR11958:SF63">
    <property type="entry name" value="AMINO ACID TRANSPORTER"/>
    <property type="match status" value="1"/>
</dbReference>
<feature type="compositionally biased region" description="Polar residues" evidence="9">
    <location>
        <begin position="43"/>
        <end position="52"/>
    </location>
</feature>
<comment type="similarity">
    <text evidence="8">Belongs to the dicarboxylate/amino acid:cation symporter (DAACS) (TC 2.A.23) family.</text>
</comment>
<feature type="transmembrane region" description="Helical" evidence="8">
    <location>
        <begin position="158"/>
        <end position="175"/>
    </location>
</feature>
<dbReference type="InterPro" id="IPR001991">
    <property type="entry name" value="Na-dicarboxylate_symporter"/>
</dbReference>
<accession>A0A3S1BY05</accession>
<keyword evidence="5 8" id="KW-1133">Transmembrane helix</keyword>
<evidence type="ECO:0000256" key="3">
    <source>
        <dbReference type="ARBA" id="ARBA00022692"/>
    </source>
</evidence>
<keyword evidence="11" id="KW-1185">Reference proteome</keyword>
<protein>
    <recommendedName>
        <fullName evidence="8">Amino acid transporter</fullName>
    </recommendedName>
</protein>
<dbReference type="InterPro" id="IPR050746">
    <property type="entry name" value="DAACS"/>
</dbReference>
<dbReference type="PRINTS" id="PR00173">
    <property type="entry name" value="EDTRNSPORT"/>
</dbReference>
<feature type="transmembrane region" description="Helical" evidence="8">
    <location>
        <begin position="195"/>
        <end position="220"/>
    </location>
</feature>
<dbReference type="AlphaFoldDB" id="A0A3S1BY05"/>
<dbReference type="SUPFAM" id="SSF118215">
    <property type="entry name" value="Proton glutamate symport protein"/>
    <property type="match status" value="1"/>
</dbReference>
<evidence type="ECO:0000256" key="6">
    <source>
        <dbReference type="ARBA" id="ARBA00023136"/>
    </source>
</evidence>
<comment type="subcellular location">
    <subcellularLocation>
        <location evidence="1 8">Membrane</location>
        <topology evidence="1 8">Multi-pass membrane protein</topology>
    </subcellularLocation>
</comment>
<dbReference type="GO" id="GO:0015501">
    <property type="term" value="F:glutamate:sodium symporter activity"/>
    <property type="evidence" value="ECO:0007669"/>
    <property type="project" value="TreeGrafter"/>
</dbReference>
<dbReference type="Proteomes" id="UP000271974">
    <property type="component" value="Unassembled WGS sequence"/>
</dbReference>
<keyword evidence="4 8" id="KW-0769">Symport</keyword>
<evidence type="ECO:0000256" key="7">
    <source>
        <dbReference type="ARBA" id="ARBA00023180"/>
    </source>
</evidence>
<dbReference type="OrthoDB" id="5877963at2759"/>
<dbReference type="GO" id="GO:0005313">
    <property type="term" value="F:L-glutamate transmembrane transporter activity"/>
    <property type="evidence" value="ECO:0007669"/>
    <property type="project" value="TreeGrafter"/>
</dbReference>
<feature type="transmembrane region" description="Helical" evidence="8">
    <location>
        <begin position="73"/>
        <end position="96"/>
    </location>
</feature>
<dbReference type="InterPro" id="IPR018107">
    <property type="entry name" value="Na-dicarboxylate_symporter_CS"/>
</dbReference>
<feature type="region of interest" description="Disordered" evidence="9">
    <location>
        <begin position="1"/>
        <end position="56"/>
    </location>
</feature>
<evidence type="ECO:0000256" key="9">
    <source>
        <dbReference type="SAM" id="MobiDB-lite"/>
    </source>
</evidence>
<feature type="transmembrane region" description="Helical" evidence="8">
    <location>
        <begin position="232"/>
        <end position="255"/>
    </location>
</feature>
<evidence type="ECO:0000256" key="4">
    <source>
        <dbReference type="ARBA" id="ARBA00022847"/>
    </source>
</evidence>
<dbReference type="PROSITE" id="PS00713">
    <property type="entry name" value="NA_DICARBOXYL_SYMP_1"/>
    <property type="match status" value="1"/>
</dbReference>
<feature type="transmembrane region" description="Helical" evidence="8">
    <location>
        <begin position="116"/>
        <end position="137"/>
    </location>
</feature>
<dbReference type="Gene3D" id="1.10.3860.10">
    <property type="entry name" value="Sodium:dicarboxylate symporter"/>
    <property type="match status" value="2"/>
</dbReference>
<proteinExistence type="inferred from homology"/>
<feature type="compositionally biased region" description="Basic and acidic residues" evidence="9">
    <location>
        <begin position="1"/>
        <end position="13"/>
    </location>
</feature>
<name>A0A3S1BY05_ELYCH</name>
<keyword evidence="6 8" id="KW-0472">Membrane</keyword>
<evidence type="ECO:0000256" key="5">
    <source>
        <dbReference type="ARBA" id="ARBA00022989"/>
    </source>
</evidence>
<evidence type="ECO:0000256" key="1">
    <source>
        <dbReference type="ARBA" id="ARBA00004141"/>
    </source>
</evidence>
<evidence type="ECO:0000256" key="8">
    <source>
        <dbReference type="RuleBase" id="RU361216"/>
    </source>
</evidence>
<dbReference type="GO" id="GO:0005886">
    <property type="term" value="C:plasma membrane"/>
    <property type="evidence" value="ECO:0007669"/>
    <property type="project" value="TreeGrafter"/>
</dbReference>
<feature type="region of interest" description="Disordered" evidence="9">
    <location>
        <begin position="446"/>
        <end position="471"/>
    </location>
</feature>
<dbReference type="EMBL" id="RQTK01000552">
    <property type="protein sequence ID" value="RUS77794.1"/>
    <property type="molecule type" value="Genomic_DNA"/>
</dbReference>